<evidence type="ECO:0000313" key="7">
    <source>
        <dbReference type="EMBL" id="CAD8261234.1"/>
    </source>
</evidence>
<dbReference type="EMBL" id="HBEA01014063">
    <property type="protein sequence ID" value="CAD8261234.1"/>
    <property type="molecule type" value="Transcribed_RNA"/>
</dbReference>
<sequence>MLEDIFGPQRSEQILEELREGLSQLRALGLRSPISWGEFLQDLEMPQNVNMHSLQQRVTANFLYFRGNYTVVSAVTIGLFVLFSPVTIFVLVCAFLGMVALQVTRSQAFIVQGHNVDFRSRTILLGVLTLLLAIVTGALGTVLIGSSIASTLSMAHMVCKSPSPQARLYAHAEERKFQEADLEGGSAPDVQHFGGEMRHRRSSSPVS</sequence>
<name>A0A6U0VTG1_9STRA</name>
<dbReference type="Pfam" id="PF03208">
    <property type="entry name" value="PRA1"/>
    <property type="match status" value="1"/>
</dbReference>
<feature type="compositionally biased region" description="Basic residues" evidence="6">
    <location>
        <begin position="198"/>
        <end position="207"/>
    </location>
</feature>
<evidence type="ECO:0000313" key="8">
    <source>
        <dbReference type="EMBL" id="CAD8261235.1"/>
    </source>
</evidence>
<comment type="similarity">
    <text evidence="5">Belongs to the PRA1 family.</text>
</comment>
<feature type="transmembrane region" description="Helical" evidence="5">
    <location>
        <begin position="122"/>
        <end position="144"/>
    </location>
</feature>
<dbReference type="GO" id="GO:0016020">
    <property type="term" value="C:membrane"/>
    <property type="evidence" value="ECO:0007669"/>
    <property type="project" value="UniProtKB-SubCell"/>
</dbReference>
<evidence type="ECO:0000256" key="6">
    <source>
        <dbReference type="SAM" id="MobiDB-lite"/>
    </source>
</evidence>
<accession>A0A6U0VTG1</accession>
<evidence type="ECO:0000256" key="1">
    <source>
        <dbReference type="ARBA" id="ARBA00004141"/>
    </source>
</evidence>
<evidence type="ECO:0000256" key="2">
    <source>
        <dbReference type="ARBA" id="ARBA00022692"/>
    </source>
</evidence>
<feature type="region of interest" description="Disordered" evidence="6">
    <location>
        <begin position="180"/>
        <end position="207"/>
    </location>
</feature>
<keyword evidence="4 5" id="KW-0472">Membrane</keyword>
<keyword evidence="2 5" id="KW-0812">Transmembrane</keyword>
<feature type="transmembrane region" description="Helical" evidence="5">
    <location>
        <begin position="71"/>
        <end position="101"/>
    </location>
</feature>
<keyword evidence="3 5" id="KW-1133">Transmembrane helix</keyword>
<proteinExistence type="inferred from homology"/>
<protein>
    <recommendedName>
        <fullName evidence="5">PRA1 family protein</fullName>
    </recommendedName>
</protein>
<evidence type="ECO:0000256" key="4">
    <source>
        <dbReference type="ARBA" id="ARBA00023136"/>
    </source>
</evidence>
<dbReference type="EMBL" id="HBEA01014064">
    <property type="protein sequence ID" value="CAD8261235.1"/>
    <property type="molecule type" value="Transcribed_RNA"/>
</dbReference>
<dbReference type="PANTHER" id="PTHR19317:SF0">
    <property type="entry name" value="PRENYLATED RAB ACCEPTOR PROTEIN 1"/>
    <property type="match status" value="1"/>
</dbReference>
<dbReference type="InterPro" id="IPR004895">
    <property type="entry name" value="Prenylated_rab_accept_PRA1"/>
</dbReference>
<dbReference type="GO" id="GO:0005794">
    <property type="term" value="C:Golgi apparatus"/>
    <property type="evidence" value="ECO:0007669"/>
    <property type="project" value="TreeGrafter"/>
</dbReference>
<comment type="subcellular location">
    <subcellularLocation>
        <location evidence="1 5">Membrane</location>
        <topology evidence="1 5">Multi-pass membrane protein</topology>
    </subcellularLocation>
</comment>
<dbReference type="PANTHER" id="PTHR19317">
    <property type="entry name" value="PRENYLATED RAB ACCEPTOR 1-RELATED"/>
    <property type="match status" value="1"/>
</dbReference>
<evidence type="ECO:0000256" key="3">
    <source>
        <dbReference type="ARBA" id="ARBA00022989"/>
    </source>
</evidence>
<evidence type="ECO:0000256" key="5">
    <source>
        <dbReference type="RuleBase" id="RU363107"/>
    </source>
</evidence>
<reference evidence="7" key="1">
    <citation type="submission" date="2021-01" db="EMBL/GenBank/DDBJ databases">
        <authorList>
            <person name="Corre E."/>
            <person name="Pelletier E."/>
            <person name="Niang G."/>
            <person name="Scheremetjew M."/>
            <person name="Finn R."/>
            <person name="Kale V."/>
            <person name="Holt S."/>
            <person name="Cochrane G."/>
            <person name="Meng A."/>
            <person name="Brown T."/>
            <person name="Cohen L."/>
        </authorList>
    </citation>
    <scope>NUCLEOTIDE SEQUENCE</scope>
    <source>
        <strain evidence="7">CCMP2078</strain>
    </source>
</reference>
<organism evidence="7">
    <name type="scientific">Pinguiococcus pyrenoidosus</name>
    <dbReference type="NCBI Taxonomy" id="172671"/>
    <lineage>
        <taxon>Eukaryota</taxon>
        <taxon>Sar</taxon>
        <taxon>Stramenopiles</taxon>
        <taxon>Ochrophyta</taxon>
        <taxon>Pinguiophyceae</taxon>
        <taxon>Pinguiochrysidales</taxon>
        <taxon>Pinguiochrysidaceae</taxon>
        <taxon>Pinguiococcus</taxon>
    </lineage>
</organism>
<dbReference type="AlphaFoldDB" id="A0A6U0VTG1"/>
<gene>
    <name evidence="7" type="ORF">PPYR1160_LOCUS10736</name>
    <name evidence="8" type="ORF">PPYR1160_LOCUS10737</name>
</gene>